<accession>A0A0V1I4Q1</accession>
<keyword evidence="3" id="KW-1185">Reference proteome</keyword>
<proteinExistence type="predicted"/>
<dbReference type="AlphaFoldDB" id="A0A0V1I4Q1"/>
<sequence>MLKNRYYVTEIFDIVKFLSSNELSFRGDDESFSVSSSETCPSFGLFLRLFEFTLVRDTRLQEEMKYILEVATYELPEIQNEVLEIMATTVCENIADKCRRSDIRFYCIKVDGTEGHSGYEMISTVLQFVYEGKVEEHLLGIVESENMQAVALCDVILNGLEIAGLDPRYIISQCYDGASVMAGVRGGVQALMQERVKKIYTFFRTEKLRYLAALCSVLLTDMKYEIKTAKVFLESNCNSFYDCIRNIRSKLQHLLKNPHTILAVCEQEQDEKLGAPAFRTQTTAKHAG</sequence>
<evidence type="ECO:0000313" key="2">
    <source>
        <dbReference type="EMBL" id="KRZ17314.1"/>
    </source>
</evidence>
<dbReference type="Proteomes" id="UP000055024">
    <property type="component" value="Unassembled WGS sequence"/>
</dbReference>
<organism evidence="2 3">
    <name type="scientific">Trichinella zimbabwensis</name>
    <dbReference type="NCBI Taxonomy" id="268475"/>
    <lineage>
        <taxon>Eukaryota</taxon>
        <taxon>Metazoa</taxon>
        <taxon>Ecdysozoa</taxon>
        <taxon>Nematoda</taxon>
        <taxon>Enoplea</taxon>
        <taxon>Dorylaimia</taxon>
        <taxon>Trichinellida</taxon>
        <taxon>Trichinellidae</taxon>
        <taxon>Trichinella</taxon>
    </lineage>
</organism>
<evidence type="ECO:0000259" key="1">
    <source>
        <dbReference type="Pfam" id="PF14291"/>
    </source>
</evidence>
<dbReference type="EMBL" id="JYDP01000007">
    <property type="protein sequence ID" value="KRZ17314.1"/>
    <property type="molecule type" value="Genomic_DNA"/>
</dbReference>
<feature type="domain" description="DUF4371" evidence="1">
    <location>
        <begin position="5"/>
        <end position="183"/>
    </location>
</feature>
<protein>
    <submittedName>
        <fullName evidence="2">Zinc finger MYM-type protein 1</fullName>
    </submittedName>
</protein>
<dbReference type="PANTHER" id="PTHR45749">
    <property type="match status" value="1"/>
</dbReference>
<reference evidence="2 3" key="1">
    <citation type="submission" date="2015-01" db="EMBL/GenBank/DDBJ databases">
        <title>Evolution of Trichinella species and genotypes.</title>
        <authorList>
            <person name="Korhonen P.K."/>
            <person name="Edoardo P."/>
            <person name="Giuseppe L.R."/>
            <person name="Gasser R.B."/>
        </authorList>
    </citation>
    <scope>NUCLEOTIDE SEQUENCE [LARGE SCALE GENOMIC DNA]</scope>
    <source>
        <strain evidence="2">ISS1029</strain>
    </source>
</reference>
<gene>
    <name evidence="2" type="primary">ZMYM1</name>
    <name evidence="2" type="ORF">T11_399</name>
</gene>
<dbReference type="InterPro" id="IPR025398">
    <property type="entry name" value="DUF4371"/>
</dbReference>
<dbReference type="Pfam" id="PF14291">
    <property type="entry name" value="DUF4371"/>
    <property type="match status" value="1"/>
</dbReference>
<evidence type="ECO:0000313" key="3">
    <source>
        <dbReference type="Proteomes" id="UP000055024"/>
    </source>
</evidence>
<dbReference type="PANTHER" id="PTHR45749:SF21">
    <property type="entry name" value="DUF4371 DOMAIN-CONTAINING PROTEIN"/>
    <property type="match status" value="1"/>
</dbReference>
<comment type="caution">
    <text evidence="2">The sequence shown here is derived from an EMBL/GenBank/DDBJ whole genome shotgun (WGS) entry which is preliminary data.</text>
</comment>
<name>A0A0V1I4Q1_9BILA</name>
<dbReference type="STRING" id="268475.A0A0V1I4Q1"/>
<dbReference type="OrthoDB" id="1739706at2759"/>